<evidence type="ECO:0000313" key="5">
    <source>
        <dbReference type="Proteomes" id="UP000002281"/>
    </source>
</evidence>
<reference evidence="4" key="3">
    <citation type="submission" date="2025-09" db="UniProtKB">
        <authorList>
            <consortium name="Ensembl"/>
        </authorList>
    </citation>
    <scope>IDENTIFICATION</scope>
    <source>
        <strain evidence="4">Thoroughbred</strain>
    </source>
</reference>
<dbReference type="Proteomes" id="UP000002281">
    <property type="component" value="Chromosome 16"/>
</dbReference>
<dbReference type="PANTHER" id="PTHR23019:SF2">
    <property type="entry name" value="NUCLEAR PORE MEMBRANE GLYCOPROTEIN 210"/>
    <property type="match status" value="1"/>
</dbReference>
<dbReference type="GeneTree" id="ENSGT00390000009491"/>
<organism evidence="4 5">
    <name type="scientific">Equus caballus</name>
    <name type="common">Horse</name>
    <dbReference type="NCBI Taxonomy" id="9796"/>
    <lineage>
        <taxon>Eukaryota</taxon>
        <taxon>Metazoa</taxon>
        <taxon>Chordata</taxon>
        <taxon>Craniata</taxon>
        <taxon>Vertebrata</taxon>
        <taxon>Euteleostomi</taxon>
        <taxon>Mammalia</taxon>
        <taxon>Eutheria</taxon>
        <taxon>Laurasiatheria</taxon>
        <taxon>Perissodactyla</taxon>
        <taxon>Equidae</taxon>
        <taxon>Equus</taxon>
    </lineage>
</organism>
<dbReference type="InterPro" id="IPR055096">
    <property type="entry name" value="Ig_NUP210_1st"/>
</dbReference>
<feature type="domain" description="NUP210 Ig-like" evidence="3">
    <location>
        <begin position="125"/>
        <end position="231"/>
    </location>
</feature>
<keyword evidence="5" id="KW-1185">Reference proteome</keyword>
<sequence>MAARGRAVPPRLLALSVLLALGPSATAAKLNIPKVLLPFTRATRVNFTLEASEGCYRWSSTRPEVASIEPLGPDEQQCSQKAVVQARLSQPARLTSIIFAEDITTGQVLRCDAIVDLIHGIQIVSTTRELYLEDSPLELKIQALDSEGNTFSTLAGLVFDWTIVKDTEASGFSDSHNALRILTFLESTYTPPSYISEMEKAAKQGDTILVSGMKTGSSKLKARIQEAVYKENPKNLRIDAELTNTHRTATDRASTRGNSVDEHRLPCHRLSPAGRVAEPLKVSGGGGPSGVLWPEGALDVTRVVFLTGGPAGREVGGEGPRSRAE</sequence>
<evidence type="ECO:0000259" key="3">
    <source>
        <dbReference type="Pfam" id="PF22969"/>
    </source>
</evidence>
<reference evidence="4 5" key="1">
    <citation type="journal article" date="2009" name="Science">
        <title>Genome sequence, comparative analysis, and population genetics of the domestic horse.</title>
        <authorList>
            <consortium name="Broad Institute Genome Sequencing Platform"/>
            <consortium name="Broad Institute Whole Genome Assembly Team"/>
            <person name="Wade C.M."/>
            <person name="Giulotto E."/>
            <person name="Sigurdsson S."/>
            <person name="Zoli M."/>
            <person name="Gnerre S."/>
            <person name="Imsland F."/>
            <person name="Lear T.L."/>
            <person name="Adelson D.L."/>
            <person name="Bailey E."/>
            <person name="Bellone R.R."/>
            <person name="Bloecker H."/>
            <person name="Distl O."/>
            <person name="Edgar R.C."/>
            <person name="Garber M."/>
            <person name="Leeb T."/>
            <person name="Mauceli E."/>
            <person name="MacLeod J.N."/>
            <person name="Penedo M.C.T."/>
            <person name="Raison J.M."/>
            <person name="Sharpe T."/>
            <person name="Vogel J."/>
            <person name="Andersson L."/>
            <person name="Antczak D.F."/>
            <person name="Biagi T."/>
            <person name="Binns M.M."/>
            <person name="Chowdhary B.P."/>
            <person name="Coleman S.J."/>
            <person name="Della Valle G."/>
            <person name="Fryc S."/>
            <person name="Guerin G."/>
            <person name="Hasegawa T."/>
            <person name="Hill E.W."/>
            <person name="Jurka J."/>
            <person name="Kiialainen A."/>
            <person name="Lindgren G."/>
            <person name="Liu J."/>
            <person name="Magnani E."/>
            <person name="Mickelson J.R."/>
            <person name="Murray J."/>
            <person name="Nergadze S.G."/>
            <person name="Onofrio R."/>
            <person name="Pedroni S."/>
            <person name="Piras M.F."/>
            <person name="Raudsepp T."/>
            <person name="Rocchi M."/>
            <person name="Roeed K.H."/>
            <person name="Ryder O.A."/>
            <person name="Searle S."/>
            <person name="Skow L."/>
            <person name="Swinburne J.E."/>
            <person name="Syvaenen A.C."/>
            <person name="Tozaki T."/>
            <person name="Valberg S.J."/>
            <person name="Vaudin M."/>
            <person name="White J.R."/>
            <person name="Zody M.C."/>
            <person name="Lander E.S."/>
            <person name="Lindblad-Toh K."/>
        </authorList>
    </citation>
    <scope>NUCLEOTIDE SEQUENCE [LARGE SCALE GENOMIC DNA]</scope>
    <source>
        <strain evidence="4 5">Thoroughbred</strain>
    </source>
</reference>
<dbReference type="Pfam" id="PF22969">
    <property type="entry name" value="Ig_NUP210_2nd"/>
    <property type="match status" value="1"/>
</dbReference>
<evidence type="ECO:0000313" key="4">
    <source>
        <dbReference type="Ensembl" id="ENSECAP00000068586.1"/>
    </source>
</evidence>
<evidence type="ECO:0000256" key="1">
    <source>
        <dbReference type="SAM" id="SignalP"/>
    </source>
</evidence>
<keyword evidence="1" id="KW-0732">Signal</keyword>
<accession>A0A9L0S157</accession>
<proteinExistence type="predicted"/>
<gene>
    <name evidence="4" type="primary">NUP210</name>
</gene>
<feature type="domain" description="NUP210 Ig-like" evidence="2">
    <location>
        <begin position="28"/>
        <end position="116"/>
    </location>
</feature>
<dbReference type="Ensembl" id="ENSECAT00000137650.1">
    <property type="protein sequence ID" value="ENSECAP00000068586.1"/>
    <property type="gene ID" value="ENSECAG00000009171.3"/>
</dbReference>
<dbReference type="AlphaFoldDB" id="A0A9L0S157"/>
<dbReference type="InterPro" id="IPR055097">
    <property type="entry name" value="Ig_NUP210_2nd"/>
</dbReference>
<feature type="signal peptide" evidence="1">
    <location>
        <begin position="1"/>
        <end position="27"/>
    </location>
</feature>
<reference evidence="4" key="2">
    <citation type="submission" date="2025-08" db="UniProtKB">
        <authorList>
            <consortium name="Ensembl"/>
        </authorList>
    </citation>
    <scope>IDENTIFICATION</scope>
    <source>
        <strain evidence="4">Thoroughbred</strain>
    </source>
</reference>
<dbReference type="PANTHER" id="PTHR23019">
    <property type="entry name" value="NUCLEAR PORE MEMBRANE GLYCOPROTEIN GP210-RELATED"/>
    <property type="match status" value="1"/>
</dbReference>
<dbReference type="Pfam" id="PF22967">
    <property type="entry name" value="Ig_NUP210_1st"/>
    <property type="match status" value="1"/>
</dbReference>
<dbReference type="InterPro" id="IPR045197">
    <property type="entry name" value="NUP210-like"/>
</dbReference>
<feature type="chain" id="PRO_5040130823" evidence="1">
    <location>
        <begin position="28"/>
        <end position="325"/>
    </location>
</feature>
<evidence type="ECO:0000259" key="2">
    <source>
        <dbReference type="Pfam" id="PF22967"/>
    </source>
</evidence>
<protein>
    <submittedName>
        <fullName evidence="4">Nucleoporin 210</fullName>
    </submittedName>
</protein>
<name>A0A9L0S157_HORSE</name>